<feature type="domain" description="Thioredoxin" evidence="4">
    <location>
        <begin position="60"/>
        <end position="238"/>
    </location>
</feature>
<dbReference type="PANTHER" id="PTHR12151">
    <property type="entry name" value="ELECTRON TRANSPORT PROTIN SCO1/SENC FAMILY MEMBER"/>
    <property type="match status" value="1"/>
</dbReference>
<evidence type="ECO:0000313" key="6">
    <source>
        <dbReference type="Proteomes" id="UP001262582"/>
    </source>
</evidence>
<dbReference type="CDD" id="cd02968">
    <property type="entry name" value="SCO"/>
    <property type="match status" value="1"/>
</dbReference>
<proteinExistence type="inferred from homology"/>
<name>A0ABU3D0W5_9FLAO</name>
<reference evidence="5 6" key="1">
    <citation type="submission" date="2023-09" db="EMBL/GenBank/DDBJ databases">
        <authorList>
            <person name="Rey-Velasco X."/>
        </authorList>
    </citation>
    <scope>NUCLEOTIDE SEQUENCE [LARGE SCALE GENOMIC DNA]</scope>
    <source>
        <strain evidence="5 6">F117</strain>
    </source>
</reference>
<keyword evidence="3" id="KW-0812">Transmembrane</keyword>
<dbReference type="Proteomes" id="UP001262582">
    <property type="component" value="Unassembled WGS sequence"/>
</dbReference>
<evidence type="ECO:0000256" key="2">
    <source>
        <dbReference type="ARBA" id="ARBA00023008"/>
    </source>
</evidence>
<sequence length="244" mass="27436">MKNYSYVGISLIILVFGIIFIPKIIDRIGSDEVVSSNRLNRKTSASSDASAGDLGYVVLNGEKRKAPQFELINQDRDTISNKDYEGKVYVVEFFFTTCPSICPIMNRNLIEVEEEFKDNDEFGIASFSIDPEHDTPEVLKKYAEDHNITDPDWHLLTGNRNEIYGLANGGFNIYAGEDDAVPGGFAHSGMFALVDQEGYIRSRDDKFGNPIIYYRGSVPRNTSVTEGEQEPQIDMLIKDIKKLL</sequence>
<evidence type="ECO:0000256" key="1">
    <source>
        <dbReference type="ARBA" id="ARBA00010996"/>
    </source>
</evidence>
<dbReference type="Pfam" id="PF02630">
    <property type="entry name" value="SCO1-SenC"/>
    <property type="match status" value="1"/>
</dbReference>
<gene>
    <name evidence="5" type="ORF">RM539_00450</name>
</gene>
<keyword evidence="6" id="KW-1185">Reference proteome</keyword>
<keyword evidence="3" id="KW-1133">Transmembrane helix</keyword>
<dbReference type="RefSeq" id="WP_311501499.1">
    <property type="nucleotide sequence ID" value="NZ_JAVRHK010000001.1"/>
</dbReference>
<comment type="caution">
    <text evidence="5">The sequence shown here is derived from an EMBL/GenBank/DDBJ whole genome shotgun (WGS) entry which is preliminary data.</text>
</comment>
<evidence type="ECO:0000259" key="4">
    <source>
        <dbReference type="PROSITE" id="PS51352"/>
    </source>
</evidence>
<dbReference type="InterPro" id="IPR036249">
    <property type="entry name" value="Thioredoxin-like_sf"/>
</dbReference>
<keyword evidence="2" id="KW-0186">Copper</keyword>
<dbReference type="EMBL" id="JAVRHK010000001">
    <property type="protein sequence ID" value="MDT0675051.1"/>
    <property type="molecule type" value="Genomic_DNA"/>
</dbReference>
<comment type="similarity">
    <text evidence="1">Belongs to the SCO1/2 family.</text>
</comment>
<evidence type="ECO:0000313" key="5">
    <source>
        <dbReference type="EMBL" id="MDT0675051.1"/>
    </source>
</evidence>
<dbReference type="PANTHER" id="PTHR12151:SF25">
    <property type="entry name" value="LINALOOL DEHYDRATASE_ISOMERASE DOMAIN-CONTAINING PROTEIN"/>
    <property type="match status" value="1"/>
</dbReference>
<dbReference type="InterPro" id="IPR013766">
    <property type="entry name" value="Thioredoxin_domain"/>
</dbReference>
<feature type="transmembrane region" description="Helical" evidence="3">
    <location>
        <begin position="6"/>
        <end position="25"/>
    </location>
</feature>
<keyword evidence="3" id="KW-0472">Membrane</keyword>
<dbReference type="SUPFAM" id="SSF52833">
    <property type="entry name" value="Thioredoxin-like"/>
    <property type="match status" value="1"/>
</dbReference>
<protein>
    <submittedName>
        <fullName evidence="5">SCO family protein</fullName>
    </submittedName>
</protein>
<dbReference type="PROSITE" id="PS51352">
    <property type="entry name" value="THIOREDOXIN_2"/>
    <property type="match status" value="1"/>
</dbReference>
<accession>A0ABU3D0W5</accession>
<organism evidence="5 6">
    <name type="scientific">Autumnicola musiva</name>
    <dbReference type="NCBI Taxonomy" id="3075589"/>
    <lineage>
        <taxon>Bacteria</taxon>
        <taxon>Pseudomonadati</taxon>
        <taxon>Bacteroidota</taxon>
        <taxon>Flavobacteriia</taxon>
        <taxon>Flavobacteriales</taxon>
        <taxon>Flavobacteriaceae</taxon>
        <taxon>Autumnicola</taxon>
    </lineage>
</organism>
<dbReference type="Gene3D" id="3.40.30.10">
    <property type="entry name" value="Glutaredoxin"/>
    <property type="match status" value="1"/>
</dbReference>
<evidence type="ECO:0000256" key="3">
    <source>
        <dbReference type="SAM" id="Phobius"/>
    </source>
</evidence>
<dbReference type="InterPro" id="IPR003782">
    <property type="entry name" value="SCO1/SenC"/>
</dbReference>